<dbReference type="EMBL" id="JAACJO010000002">
    <property type="protein sequence ID" value="KAF5361773.1"/>
    <property type="molecule type" value="Genomic_DNA"/>
</dbReference>
<feature type="compositionally biased region" description="Low complexity" evidence="5">
    <location>
        <begin position="117"/>
        <end position="139"/>
    </location>
</feature>
<dbReference type="GO" id="GO:0071944">
    <property type="term" value="C:cell periphery"/>
    <property type="evidence" value="ECO:0007669"/>
    <property type="project" value="UniProtKB-ARBA"/>
</dbReference>
<evidence type="ECO:0000256" key="4">
    <source>
        <dbReference type="ARBA" id="ARBA00023136"/>
    </source>
</evidence>
<protein>
    <submittedName>
        <fullName evidence="7">Uncharacterized protein</fullName>
    </submittedName>
</protein>
<reference evidence="7 8" key="1">
    <citation type="journal article" date="2020" name="ISME J.">
        <title>Uncovering the hidden diversity of litter-decomposition mechanisms in mushroom-forming fungi.</title>
        <authorList>
            <person name="Floudas D."/>
            <person name="Bentzer J."/>
            <person name="Ahren D."/>
            <person name="Johansson T."/>
            <person name="Persson P."/>
            <person name="Tunlid A."/>
        </authorList>
    </citation>
    <scope>NUCLEOTIDE SEQUENCE [LARGE SCALE GENOMIC DNA]</scope>
    <source>
        <strain evidence="7 8">CBS 146.42</strain>
    </source>
</reference>
<dbReference type="OrthoDB" id="3069304at2759"/>
<keyword evidence="3 6" id="KW-1133">Transmembrane helix</keyword>
<feature type="region of interest" description="Disordered" evidence="5">
    <location>
        <begin position="330"/>
        <end position="386"/>
    </location>
</feature>
<evidence type="ECO:0000256" key="5">
    <source>
        <dbReference type="SAM" id="MobiDB-lite"/>
    </source>
</evidence>
<feature type="region of interest" description="Disordered" evidence="5">
    <location>
        <begin position="222"/>
        <end position="244"/>
    </location>
</feature>
<evidence type="ECO:0000256" key="3">
    <source>
        <dbReference type="ARBA" id="ARBA00022989"/>
    </source>
</evidence>
<proteinExistence type="predicted"/>
<dbReference type="InterPro" id="IPR051694">
    <property type="entry name" value="Immunoregulatory_rcpt-like"/>
</dbReference>
<evidence type="ECO:0000313" key="8">
    <source>
        <dbReference type="Proteomes" id="UP000559027"/>
    </source>
</evidence>
<feature type="compositionally biased region" description="Low complexity" evidence="5">
    <location>
        <begin position="234"/>
        <end position="244"/>
    </location>
</feature>
<feature type="compositionally biased region" description="Low complexity" evidence="5">
    <location>
        <begin position="92"/>
        <end position="109"/>
    </location>
</feature>
<feature type="compositionally biased region" description="Low complexity" evidence="5">
    <location>
        <begin position="24"/>
        <end position="51"/>
    </location>
</feature>
<comment type="caution">
    <text evidence="7">The sequence shown here is derived from an EMBL/GenBank/DDBJ whole genome shotgun (WGS) entry which is preliminary data.</text>
</comment>
<feature type="compositionally biased region" description="Pro residues" evidence="5">
    <location>
        <begin position="70"/>
        <end position="91"/>
    </location>
</feature>
<feature type="compositionally biased region" description="Polar residues" evidence="5">
    <location>
        <begin position="334"/>
        <end position="371"/>
    </location>
</feature>
<organism evidence="7 8">
    <name type="scientific">Leucocoprinus leucothites</name>
    <dbReference type="NCBI Taxonomy" id="201217"/>
    <lineage>
        <taxon>Eukaryota</taxon>
        <taxon>Fungi</taxon>
        <taxon>Dikarya</taxon>
        <taxon>Basidiomycota</taxon>
        <taxon>Agaricomycotina</taxon>
        <taxon>Agaricomycetes</taxon>
        <taxon>Agaricomycetidae</taxon>
        <taxon>Agaricales</taxon>
        <taxon>Agaricineae</taxon>
        <taxon>Agaricaceae</taxon>
        <taxon>Leucocoprinus</taxon>
    </lineage>
</organism>
<keyword evidence="4 6" id="KW-0472">Membrane</keyword>
<dbReference type="PANTHER" id="PTHR15549:SF30">
    <property type="entry name" value="MID2 DOMAIN-CONTAINING PROTEIN"/>
    <property type="match status" value="1"/>
</dbReference>
<feature type="transmembrane region" description="Helical" evidence="6">
    <location>
        <begin position="153"/>
        <end position="176"/>
    </location>
</feature>
<feature type="compositionally biased region" description="Pro residues" evidence="5">
    <location>
        <begin position="52"/>
        <end position="62"/>
    </location>
</feature>
<feature type="compositionally biased region" description="Low complexity" evidence="5">
    <location>
        <begin position="407"/>
        <end position="418"/>
    </location>
</feature>
<keyword evidence="2 6" id="KW-0812">Transmembrane</keyword>
<feature type="region of interest" description="Disordered" evidence="5">
    <location>
        <begin position="1"/>
        <end position="150"/>
    </location>
</feature>
<dbReference type="AlphaFoldDB" id="A0A8H5GBA4"/>
<evidence type="ECO:0000256" key="1">
    <source>
        <dbReference type="ARBA" id="ARBA00004167"/>
    </source>
</evidence>
<dbReference type="Proteomes" id="UP000559027">
    <property type="component" value="Unassembled WGS sequence"/>
</dbReference>
<dbReference type="PANTHER" id="PTHR15549">
    <property type="entry name" value="PAIRED IMMUNOGLOBULIN-LIKE TYPE 2 RECEPTOR"/>
    <property type="match status" value="1"/>
</dbReference>
<evidence type="ECO:0000313" key="7">
    <source>
        <dbReference type="EMBL" id="KAF5361773.1"/>
    </source>
</evidence>
<feature type="region of interest" description="Disordered" evidence="5">
    <location>
        <begin position="401"/>
        <end position="466"/>
    </location>
</feature>
<keyword evidence="8" id="KW-1185">Reference proteome</keyword>
<feature type="compositionally biased region" description="Polar residues" evidence="5">
    <location>
        <begin position="419"/>
        <end position="444"/>
    </location>
</feature>
<evidence type="ECO:0000256" key="6">
    <source>
        <dbReference type="SAM" id="Phobius"/>
    </source>
</evidence>
<comment type="subcellular location">
    <subcellularLocation>
        <location evidence="1">Membrane</location>
        <topology evidence="1">Single-pass membrane protein</topology>
    </subcellularLocation>
</comment>
<feature type="compositionally biased region" description="Basic residues" evidence="5">
    <location>
        <begin position="1"/>
        <end position="15"/>
    </location>
</feature>
<feature type="compositionally biased region" description="Polar residues" evidence="5">
    <location>
        <begin position="455"/>
        <end position="466"/>
    </location>
</feature>
<dbReference type="GO" id="GO:0016020">
    <property type="term" value="C:membrane"/>
    <property type="evidence" value="ECO:0007669"/>
    <property type="project" value="UniProtKB-SubCell"/>
</dbReference>
<accession>A0A8H5GBA4</accession>
<name>A0A8H5GBA4_9AGAR</name>
<evidence type="ECO:0000256" key="2">
    <source>
        <dbReference type="ARBA" id="ARBA00022692"/>
    </source>
</evidence>
<gene>
    <name evidence="7" type="ORF">D9756_002167</name>
</gene>
<sequence>MSAQNHHHHAALHRRREFERRQAARPAADKVTTAKVVRPTRTVVKPTVTPTEPKPTVTPTPAKPTVVPTTTPPVPVPVPVPTSSLPPPPSLSTPVASVVPSTTSQAPLPSTTPTPSPSTTNRAIPSPATSSKPPVSSTSTPPPPASGGVSTGAVVGGIIGGFVVLGLIGAAVFLFLRRAKEKKERNEKAFDASKFRQSAVMLEDPVEKRPKPRPPTMIEQLAQHRPSPAPSGYPPSGSSRYPAEQARYGSPYASPSPYGPAYPGAAYGAPNAYGQYSLPSNAYPAYENHHGYPPQPQYHYGAQQYGAYPVVTTSTRQPGSSEAEQANLVLPNPFASSPSPVSETAPTHYSSNASSTSTARDLTHSASSVHNSAEDTDAPPAYEPTGKFADYKADVKSKLTPPVSNVAGSSSGATTSTSQAPMNTSDPTPYAASTDSPTLTSAAGTSARLGPGDQTLPSRPLSGTSAITTVYDANDAYGGM</sequence>